<gene>
    <name evidence="1" type="ORF">UFOVP837_10</name>
</gene>
<evidence type="ECO:0000313" key="1">
    <source>
        <dbReference type="EMBL" id="CAB4166163.1"/>
    </source>
</evidence>
<sequence length="54" mass="6402">MSLTIRDIMERMKKLDEITILEVLDISSEELIEKFADKIEDKFDELEIDLDDTL</sequence>
<dbReference type="EMBL" id="LR796782">
    <property type="protein sequence ID" value="CAB4166163.1"/>
    <property type="molecule type" value="Genomic_DNA"/>
</dbReference>
<organism evidence="1">
    <name type="scientific">uncultured Caudovirales phage</name>
    <dbReference type="NCBI Taxonomy" id="2100421"/>
    <lineage>
        <taxon>Viruses</taxon>
        <taxon>Duplodnaviria</taxon>
        <taxon>Heunggongvirae</taxon>
        <taxon>Uroviricota</taxon>
        <taxon>Caudoviricetes</taxon>
        <taxon>Peduoviridae</taxon>
        <taxon>Maltschvirus</taxon>
        <taxon>Maltschvirus maltsch</taxon>
    </lineage>
</organism>
<protein>
    <submittedName>
        <fullName evidence="1">Uncharacterized protein</fullName>
    </submittedName>
</protein>
<accession>A0A6J5P423</accession>
<reference evidence="1" key="1">
    <citation type="submission" date="2020-04" db="EMBL/GenBank/DDBJ databases">
        <authorList>
            <person name="Chiriac C."/>
            <person name="Salcher M."/>
            <person name="Ghai R."/>
            <person name="Kavagutti S V."/>
        </authorList>
    </citation>
    <scope>NUCLEOTIDE SEQUENCE</scope>
</reference>
<proteinExistence type="predicted"/>
<name>A0A6J5P423_9CAUD</name>